<organism evidence="1 2">
    <name type="scientific">Petrolisthes cinctipes</name>
    <name type="common">Flat porcelain crab</name>
    <dbReference type="NCBI Taxonomy" id="88211"/>
    <lineage>
        <taxon>Eukaryota</taxon>
        <taxon>Metazoa</taxon>
        <taxon>Ecdysozoa</taxon>
        <taxon>Arthropoda</taxon>
        <taxon>Crustacea</taxon>
        <taxon>Multicrustacea</taxon>
        <taxon>Malacostraca</taxon>
        <taxon>Eumalacostraca</taxon>
        <taxon>Eucarida</taxon>
        <taxon>Decapoda</taxon>
        <taxon>Pleocyemata</taxon>
        <taxon>Anomura</taxon>
        <taxon>Galatheoidea</taxon>
        <taxon>Porcellanidae</taxon>
        <taxon>Petrolisthes</taxon>
    </lineage>
</organism>
<sequence>MNGVVVSAGPSSISVISCCRVRFVSTWLASSARSGHHLPDLALGKFDSLDVRANLLQLPPSLPALGNSSQTP</sequence>
<comment type="caution">
    <text evidence="1">The sequence shown here is derived from an EMBL/GenBank/DDBJ whole genome shotgun (WGS) entry which is preliminary data.</text>
</comment>
<evidence type="ECO:0000313" key="1">
    <source>
        <dbReference type="EMBL" id="KAK3873405.1"/>
    </source>
</evidence>
<evidence type="ECO:0000313" key="2">
    <source>
        <dbReference type="Proteomes" id="UP001286313"/>
    </source>
</evidence>
<reference evidence="1" key="1">
    <citation type="submission" date="2023-10" db="EMBL/GenBank/DDBJ databases">
        <title>Genome assemblies of two species of porcelain crab, Petrolisthes cinctipes and Petrolisthes manimaculis (Anomura: Porcellanidae).</title>
        <authorList>
            <person name="Angst P."/>
        </authorList>
    </citation>
    <scope>NUCLEOTIDE SEQUENCE</scope>
    <source>
        <strain evidence="1">PB745_01</strain>
        <tissue evidence="1">Gill</tissue>
    </source>
</reference>
<name>A0AAE1FFQ0_PETCI</name>
<proteinExistence type="predicted"/>
<keyword evidence="2" id="KW-1185">Reference proteome</keyword>
<dbReference type="Proteomes" id="UP001286313">
    <property type="component" value="Unassembled WGS sequence"/>
</dbReference>
<dbReference type="AlphaFoldDB" id="A0AAE1FFQ0"/>
<accession>A0AAE1FFQ0</accession>
<gene>
    <name evidence="1" type="ORF">Pcinc_021581</name>
</gene>
<protein>
    <submittedName>
        <fullName evidence="1">Uncharacterized protein</fullName>
    </submittedName>
</protein>
<dbReference type="EMBL" id="JAWQEG010002226">
    <property type="protein sequence ID" value="KAK3873405.1"/>
    <property type="molecule type" value="Genomic_DNA"/>
</dbReference>